<feature type="compositionally biased region" description="Polar residues" evidence="1">
    <location>
        <begin position="85"/>
        <end position="102"/>
    </location>
</feature>
<feature type="compositionally biased region" description="Polar residues" evidence="1">
    <location>
        <begin position="143"/>
        <end position="156"/>
    </location>
</feature>
<organism evidence="2 3">
    <name type="scientific">Zopfia rhizophila CBS 207.26</name>
    <dbReference type="NCBI Taxonomy" id="1314779"/>
    <lineage>
        <taxon>Eukaryota</taxon>
        <taxon>Fungi</taxon>
        <taxon>Dikarya</taxon>
        <taxon>Ascomycota</taxon>
        <taxon>Pezizomycotina</taxon>
        <taxon>Dothideomycetes</taxon>
        <taxon>Dothideomycetes incertae sedis</taxon>
        <taxon>Zopfiaceae</taxon>
        <taxon>Zopfia</taxon>
    </lineage>
</organism>
<keyword evidence="3" id="KW-1185">Reference proteome</keyword>
<feature type="compositionally biased region" description="Basic and acidic residues" evidence="1">
    <location>
        <begin position="157"/>
        <end position="166"/>
    </location>
</feature>
<feature type="compositionally biased region" description="Basic and acidic residues" evidence="1">
    <location>
        <begin position="133"/>
        <end position="142"/>
    </location>
</feature>
<gene>
    <name evidence="2" type="ORF">K469DRAFT_687621</name>
</gene>
<dbReference type="OrthoDB" id="3956788at2759"/>
<feature type="compositionally biased region" description="Polar residues" evidence="1">
    <location>
        <begin position="110"/>
        <end position="123"/>
    </location>
</feature>
<evidence type="ECO:0000313" key="2">
    <source>
        <dbReference type="EMBL" id="KAF2185770.1"/>
    </source>
</evidence>
<name>A0A6A6E6G3_9PEZI</name>
<evidence type="ECO:0000313" key="3">
    <source>
        <dbReference type="Proteomes" id="UP000800200"/>
    </source>
</evidence>
<evidence type="ECO:0000256" key="1">
    <source>
        <dbReference type="SAM" id="MobiDB-lite"/>
    </source>
</evidence>
<feature type="region of interest" description="Disordered" evidence="1">
    <location>
        <begin position="66"/>
        <end position="166"/>
    </location>
</feature>
<dbReference type="AlphaFoldDB" id="A0A6A6E6G3"/>
<protein>
    <submittedName>
        <fullName evidence="2">Uncharacterized protein</fullName>
    </submittedName>
</protein>
<reference evidence="2" key="1">
    <citation type="journal article" date="2020" name="Stud. Mycol.">
        <title>101 Dothideomycetes genomes: a test case for predicting lifestyles and emergence of pathogens.</title>
        <authorList>
            <person name="Haridas S."/>
            <person name="Albert R."/>
            <person name="Binder M."/>
            <person name="Bloem J."/>
            <person name="Labutti K."/>
            <person name="Salamov A."/>
            <person name="Andreopoulos B."/>
            <person name="Baker S."/>
            <person name="Barry K."/>
            <person name="Bills G."/>
            <person name="Bluhm B."/>
            <person name="Cannon C."/>
            <person name="Castanera R."/>
            <person name="Culley D."/>
            <person name="Daum C."/>
            <person name="Ezra D."/>
            <person name="Gonzalez J."/>
            <person name="Henrissat B."/>
            <person name="Kuo A."/>
            <person name="Liang C."/>
            <person name="Lipzen A."/>
            <person name="Lutzoni F."/>
            <person name="Magnuson J."/>
            <person name="Mondo S."/>
            <person name="Nolan M."/>
            <person name="Ohm R."/>
            <person name="Pangilinan J."/>
            <person name="Park H.-J."/>
            <person name="Ramirez L."/>
            <person name="Alfaro M."/>
            <person name="Sun H."/>
            <person name="Tritt A."/>
            <person name="Yoshinaga Y."/>
            <person name="Zwiers L.-H."/>
            <person name="Turgeon B."/>
            <person name="Goodwin S."/>
            <person name="Spatafora J."/>
            <person name="Crous P."/>
            <person name="Grigoriev I."/>
        </authorList>
    </citation>
    <scope>NUCLEOTIDE SEQUENCE</scope>
    <source>
        <strain evidence="2">CBS 207.26</strain>
    </source>
</reference>
<dbReference type="Proteomes" id="UP000800200">
    <property type="component" value="Unassembled WGS sequence"/>
</dbReference>
<sequence length="166" mass="17650">MSPQGKAMLTLCGVNQHRSTDSNKCQGGIPGICRDGDDFTAYLRRQSNANVNVADLRTRWRRAISDHTSGDSPLTDPPVARVSSGPMSSILANVGSPSNTHTKPADGSGHANSNHNPNQSSGGDRSHIGAWCRDGERDETHNGGENMTRNSDSGTQHGEDSGQEKN</sequence>
<dbReference type="EMBL" id="ML994632">
    <property type="protein sequence ID" value="KAF2185770.1"/>
    <property type="molecule type" value="Genomic_DNA"/>
</dbReference>
<proteinExistence type="predicted"/>
<accession>A0A6A6E6G3</accession>